<evidence type="ECO:0000256" key="2">
    <source>
        <dbReference type="ARBA" id="ARBA00005369"/>
    </source>
</evidence>
<comment type="similarity">
    <text evidence="2">Belongs to the methyltransferase superfamily. L-isoaspartyl/D-aspartyl protein methyltransferase family.</text>
</comment>
<dbReference type="InterPro" id="IPR000682">
    <property type="entry name" value="PCMT"/>
</dbReference>
<comment type="caution">
    <text evidence="10">The sequence shown here is derived from an EMBL/GenBank/DDBJ whole genome shotgun (WGS) entry which is preliminary data.</text>
</comment>
<evidence type="ECO:0000313" key="10">
    <source>
        <dbReference type="EMBL" id="OGM92165.1"/>
    </source>
</evidence>
<dbReference type="Pfam" id="PF01135">
    <property type="entry name" value="PCMT"/>
    <property type="match status" value="1"/>
</dbReference>
<evidence type="ECO:0000256" key="9">
    <source>
        <dbReference type="NCBIfam" id="TIGR00080"/>
    </source>
</evidence>
<keyword evidence="6 10" id="KW-0489">Methyltransferase</keyword>
<dbReference type="NCBIfam" id="TIGR00080">
    <property type="entry name" value="pimt"/>
    <property type="match status" value="1"/>
</dbReference>
<dbReference type="AlphaFoldDB" id="A0A1F8DWN8"/>
<dbReference type="EMBL" id="MGIQ01000001">
    <property type="protein sequence ID" value="OGM92165.1"/>
    <property type="molecule type" value="Genomic_DNA"/>
</dbReference>
<dbReference type="GO" id="GO:0032259">
    <property type="term" value="P:methylation"/>
    <property type="evidence" value="ECO:0007669"/>
    <property type="project" value="UniProtKB-KW"/>
</dbReference>
<evidence type="ECO:0000256" key="6">
    <source>
        <dbReference type="ARBA" id="ARBA00022603"/>
    </source>
</evidence>
<evidence type="ECO:0000256" key="1">
    <source>
        <dbReference type="ARBA" id="ARBA00004496"/>
    </source>
</evidence>
<evidence type="ECO:0000313" key="11">
    <source>
        <dbReference type="Proteomes" id="UP000178798"/>
    </source>
</evidence>
<dbReference type="Gene3D" id="3.40.50.150">
    <property type="entry name" value="Vaccinia Virus protein VP39"/>
    <property type="match status" value="1"/>
</dbReference>
<evidence type="ECO:0000256" key="5">
    <source>
        <dbReference type="ARBA" id="ARBA00022490"/>
    </source>
</evidence>
<comment type="subcellular location">
    <subcellularLocation>
        <location evidence="1">Cytoplasm</location>
    </subcellularLocation>
</comment>
<dbReference type="Proteomes" id="UP000178798">
    <property type="component" value="Unassembled WGS sequence"/>
</dbReference>
<dbReference type="PANTHER" id="PTHR11579">
    <property type="entry name" value="PROTEIN-L-ISOASPARTATE O-METHYLTRANSFERASE"/>
    <property type="match status" value="1"/>
</dbReference>
<sequence>MDFENLINSLIKDGYLKTSGIIEAFKKINRKDFVSEEYKNEAYINAPLPIGFGQTISQPLTVAFMLELLEPKKGERILDIGSGSGWQTAILSSIVGDPPAGGGRVVGMERIPELKEMAERNVSKYNFIEKNIASIILADGSFGYKRESPYDKIIAGAAAVKDIPMEWKKQLKIGGRIVAPVGHSVIVIDKISKNEYTKKEYFGFSFVPLITINH</sequence>
<dbReference type="CDD" id="cd02440">
    <property type="entry name" value="AdoMet_MTases"/>
    <property type="match status" value="1"/>
</dbReference>
<organism evidence="10 11">
    <name type="scientific">Candidatus Wolfebacteria bacterium RIFCSPLOWO2_01_FULL_38_11</name>
    <dbReference type="NCBI Taxonomy" id="1802556"/>
    <lineage>
        <taxon>Bacteria</taxon>
        <taxon>Candidatus Wolfeibacteriota</taxon>
    </lineage>
</organism>
<dbReference type="EC" id="2.1.1.77" evidence="3 9"/>
<accession>A0A1F8DWN8</accession>
<evidence type="ECO:0000256" key="7">
    <source>
        <dbReference type="ARBA" id="ARBA00022679"/>
    </source>
</evidence>
<keyword evidence="5" id="KW-0963">Cytoplasm</keyword>
<dbReference type="SUPFAM" id="SSF53335">
    <property type="entry name" value="S-adenosyl-L-methionine-dependent methyltransferases"/>
    <property type="match status" value="1"/>
</dbReference>
<name>A0A1F8DWN8_9BACT</name>
<dbReference type="GO" id="GO:0030091">
    <property type="term" value="P:protein repair"/>
    <property type="evidence" value="ECO:0007669"/>
    <property type="project" value="UniProtKB-UniRule"/>
</dbReference>
<proteinExistence type="inferred from homology"/>
<evidence type="ECO:0000256" key="8">
    <source>
        <dbReference type="ARBA" id="ARBA00022691"/>
    </source>
</evidence>
<gene>
    <name evidence="10" type="ORF">A2999_01570</name>
</gene>
<dbReference type="InterPro" id="IPR029063">
    <property type="entry name" value="SAM-dependent_MTases_sf"/>
</dbReference>
<dbReference type="GO" id="GO:0004719">
    <property type="term" value="F:protein-L-isoaspartate (D-aspartate) O-methyltransferase activity"/>
    <property type="evidence" value="ECO:0007669"/>
    <property type="project" value="UniProtKB-UniRule"/>
</dbReference>
<reference evidence="10 11" key="1">
    <citation type="journal article" date="2016" name="Nat. Commun.">
        <title>Thousands of microbial genomes shed light on interconnected biogeochemical processes in an aquifer system.</title>
        <authorList>
            <person name="Anantharaman K."/>
            <person name="Brown C.T."/>
            <person name="Hug L.A."/>
            <person name="Sharon I."/>
            <person name="Castelle C.J."/>
            <person name="Probst A.J."/>
            <person name="Thomas B.C."/>
            <person name="Singh A."/>
            <person name="Wilkins M.J."/>
            <person name="Karaoz U."/>
            <person name="Brodie E.L."/>
            <person name="Williams K.H."/>
            <person name="Hubbard S.S."/>
            <person name="Banfield J.F."/>
        </authorList>
    </citation>
    <scope>NUCLEOTIDE SEQUENCE [LARGE SCALE GENOMIC DNA]</scope>
</reference>
<dbReference type="GO" id="GO:0005737">
    <property type="term" value="C:cytoplasm"/>
    <property type="evidence" value="ECO:0007669"/>
    <property type="project" value="UniProtKB-SubCell"/>
</dbReference>
<dbReference type="STRING" id="1802556.A2999_01570"/>
<keyword evidence="7 10" id="KW-0808">Transferase</keyword>
<dbReference type="PROSITE" id="PS01279">
    <property type="entry name" value="PCMT"/>
    <property type="match status" value="1"/>
</dbReference>
<dbReference type="NCBIfam" id="NF001453">
    <property type="entry name" value="PRK00312.1"/>
    <property type="match status" value="1"/>
</dbReference>
<dbReference type="PANTHER" id="PTHR11579:SF0">
    <property type="entry name" value="PROTEIN-L-ISOASPARTATE(D-ASPARTATE) O-METHYLTRANSFERASE"/>
    <property type="match status" value="1"/>
</dbReference>
<evidence type="ECO:0000256" key="3">
    <source>
        <dbReference type="ARBA" id="ARBA00011890"/>
    </source>
</evidence>
<evidence type="ECO:0000256" key="4">
    <source>
        <dbReference type="ARBA" id="ARBA00013346"/>
    </source>
</evidence>
<protein>
    <recommendedName>
        <fullName evidence="4 9">Protein-L-isoaspartate O-methyltransferase</fullName>
        <ecNumber evidence="3 9">2.1.1.77</ecNumber>
    </recommendedName>
</protein>
<keyword evidence="8" id="KW-0949">S-adenosyl-L-methionine</keyword>